<reference evidence="2" key="1">
    <citation type="submission" date="2018-02" db="EMBL/GenBank/DDBJ databases">
        <title>Rhizophora mucronata_Transcriptome.</title>
        <authorList>
            <person name="Meera S.P."/>
            <person name="Sreeshan A."/>
            <person name="Augustine A."/>
        </authorList>
    </citation>
    <scope>NUCLEOTIDE SEQUENCE</scope>
    <source>
        <tissue evidence="2">Leaf</tissue>
    </source>
</reference>
<evidence type="ECO:0000256" key="1">
    <source>
        <dbReference type="SAM" id="Phobius"/>
    </source>
</evidence>
<protein>
    <submittedName>
        <fullName evidence="2">Uncharacterized protein</fullName>
    </submittedName>
</protein>
<evidence type="ECO:0000313" key="2">
    <source>
        <dbReference type="EMBL" id="MBX37045.1"/>
    </source>
</evidence>
<keyword evidence="1" id="KW-0472">Membrane</keyword>
<accession>A0A2P2N3K9</accession>
<sequence length="37" mass="3986">MFSQIQKLALKMASSSMLLISSIVDVAICILKGAMEN</sequence>
<dbReference type="AlphaFoldDB" id="A0A2P2N3K9"/>
<keyword evidence="1" id="KW-1133">Transmembrane helix</keyword>
<feature type="transmembrane region" description="Helical" evidence="1">
    <location>
        <begin position="12"/>
        <end position="35"/>
    </location>
</feature>
<proteinExistence type="predicted"/>
<dbReference type="EMBL" id="GGEC01056561">
    <property type="protein sequence ID" value="MBX37045.1"/>
    <property type="molecule type" value="Transcribed_RNA"/>
</dbReference>
<keyword evidence="1" id="KW-0812">Transmembrane</keyword>
<organism evidence="2">
    <name type="scientific">Rhizophora mucronata</name>
    <name type="common">Asiatic mangrove</name>
    <dbReference type="NCBI Taxonomy" id="61149"/>
    <lineage>
        <taxon>Eukaryota</taxon>
        <taxon>Viridiplantae</taxon>
        <taxon>Streptophyta</taxon>
        <taxon>Embryophyta</taxon>
        <taxon>Tracheophyta</taxon>
        <taxon>Spermatophyta</taxon>
        <taxon>Magnoliopsida</taxon>
        <taxon>eudicotyledons</taxon>
        <taxon>Gunneridae</taxon>
        <taxon>Pentapetalae</taxon>
        <taxon>rosids</taxon>
        <taxon>fabids</taxon>
        <taxon>Malpighiales</taxon>
        <taxon>Rhizophoraceae</taxon>
        <taxon>Rhizophora</taxon>
    </lineage>
</organism>
<name>A0A2P2N3K9_RHIMU</name>